<evidence type="ECO:0000256" key="1">
    <source>
        <dbReference type="SAM" id="MobiDB-lite"/>
    </source>
</evidence>
<feature type="compositionally biased region" description="Basic and acidic residues" evidence="1">
    <location>
        <begin position="46"/>
        <end position="60"/>
    </location>
</feature>
<feature type="region of interest" description="Disordered" evidence="1">
    <location>
        <begin position="1"/>
        <end position="82"/>
    </location>
</feature>
<comment type="caution">
    <text evidence="2">The sequence shown here is derived from an EMBL/GenBank/DDBJ whole genome shotgun (WGS) entry which is preliminary data.</text>
</comment>
<gene>
    <name evidence="2" type="ORF">B7R25_11670</name>
</gene>
<accession>A0A3E0W9W3</accession>
<evidence type="ECO:0000313" key="2">
    <source>
        <dbReference type="EMBL" id="RFA25915.1"/>
    </source>
</evidence>
<organism evidence="2 3">
    <name type="scientific">Subtercola boreus</name>
    <dbReference type="NCBI Taxonomy" id="120213"/>
    <lineage>
        <taxon>Bacteria</taxon>
        <taxon>Bacillati</taxon>
        <taxon>Actinomycetota</taxon>
        <taxon>Actinomycetes</taxon>
        <taxon>Micrococcales</taxon>
        <taxon>Microbacteriaceae</taxon>
        <taxon>Subtercola</taxon>
    </lineage>
</organism>
<dbReference type="EMBL" id="NBXE01000029">
    <property type="protein sequence ID" value="RFA25915.1"/>
    <property type="molecule type" value="Genomic_DNA"/>
</dbReference>
<name>A0A3E0W9W3_9MICO</name>
<dbReference type="OrthoDB" id="4991543at2"/>
<proteinExistence type="predicted"/>
<dbReference type="Proteomes" id="UP000257080">
    <property type="component" value="Unassembled WGS sequence"/>
</dbReference>
<dbReference type="RefSeq" id="WP_116419145.1">
    <property type="nucleotide sequence ID" value="NZ_NBXC01000024.1"/>
</dbReference>
<protein>
    <submittedName>
        <fullName evidence="2">Uncharacterized protein</fullName>
    </submittedName>
</protein>
<evidence type="ECO:0000313" key="3">
    <source>
        <dbReference type="Proteomes" id="UP000257080"/>
    </source>
</evidence>
<reference evidence="2 3" key="1">
    <citation type="submission" date="2017-04" db="EMBL/GenBank/DDBJ databases">
        <title>Comparative genome analysis of Subtercola boreus.</title>
        <authorList>
            <person name="Cho Y.-J."/>
            <person name="Cho A."/>
            <person name="Kim O.-S."/>
            <person name="Lee J.-I."/>
        </authorList>
    </citation>
    <scope>NUCLEOTIDE SEQUENCE [LARGE SCALE GENOMIC DNA]</scope>
    <source>
        <strain evidence="2 3">P28004</strain>
    </source>
</reference>
<sequence>MTQAPDDRGAALPLKRVGRRRVTTAPAPGRDGEPGPEVVPKPGPRRASDADSDRAAEDTLRAWGDPTDDNDSRLREDVPPHY</sequence>
<dbReference type="AlphaFoldDB" id="A0A3E0W9W3"/>
<feature type="compositionally biased region" description="Basic and acidic residues" evidence="1">
    <location>
        <begin position="70"/>
        <end position="82"/>
    </location>
</feature>